<evidence type="ECO:0000313" key="3">
    <source>
        <dbReference type="Proteomes" id="UP000617355"/>
    </source>
</evidence>
<proteinExistence type="predicted"/>
<reference evidence="3" key="1">
    <citation type="journal article" date="2019" name="Int. J. Syst. Evol. Microbiol.">
        <title>The Global Catalogue of Microorganisms (GCM) 10K type strain sequencing project: providing services to taxonomists for standard genome sequencing and annotation.</title>
        <authorList>
            <consortium name="The Broad Institute Genomics Platform"/>
            <consortium name="The Broad Institute Genome Sequencing Center for Infectious Disease"/>
            <person name="Wu L."/>
            <person name="Ma J."/>
        </authorList>
    </citation>
    <scope>NUCLEOTIDE SEQUENCE [LARGE SCALE GENOMIC DNA]</scope>
    <source>
        <strain evidence="3">CGMCC 1.12922</strain>
    </source>
</reference>
<accession>A0ABQ1QJM8</accession>
<comment type="caution">
    <text evidence="2">The sequence shown here is derived from an EMBL/GenBank/DDBJ whole genome shotgun (WGS) entry which is preliminary data.</text>
</comment>
<keyword evidence="3" id="KW-1185">Reference proteome</keyword>
<dbReference type="InterPro" id="IPR012312">
    <property type="entry name" value="Hemerythrin-like"/>
</dbReference>
<name>A0ABQ1QJM8_9RHOB</name>
<evidence type="ECO:0000313" key="2">
    <source>
        <dbReference type="EMBL" id="GGD28403.1"/>
    </source>
</evidence>
<protein>
    <recommendedName>
        <fullName evidence="1">Hemerythrin-like domain-containing protein</fullName>
    </recommendedName>
</protein>
<gene>
    <name evidence="2" type="ORF">GCM10011358_10680</name>
</gene>
<feature type="domain" description="Hemerythrin-like" evidence="1">
    <location>
        <begin position="25"/>
        <end position="157"/>
    </location>
</feature>
<dbReference type="Gene3D" id="1.20.120.520">
    <property type="entry name" value="nmb1532 protein domain like"/>
    <property type="match status" value="1"/>
</dbReference>
<dbReference type="RefSeq" id="WP_188526554.1">
    <property type="nucleotide sequence ID" value="NZ_BMGI01000001.1"/>
</dbReference>
<organism evidence="2 3">
    <name type="scientific">Sinisalibacter lacisalsi</name>
    <dbReference type="NCBI Taxonomy" id="1526570"/>
    <lineage>
        <taxon>Bacteria</taxon>
        <taxon>Pseudomonadati</taxon>
        <taxon>Pseudomonadota</taxon>
        <taxon>Alphaproteobacteria</taxon>
        <taxon>Rhodobacterales</taxon>
        <taxon>Roseobacteraceae</taxon>
        <taxon>Sinisalibacter</taxon>
    </lineage>
</organism>
<dbReference type="EMBL" id="BMGI01000001">
    <property type="protein sequence ID" value="GGD28403.1"/>
    <property type="molecule type" value="Genomic_DNA"/>
</dbReference>
<dbReference type="Pfam" id="PF01814">
    <property type="entry name" value="Hemerythrin"/>
    <property type="match status" value="1"/>
</dbReference>
<sequence>MGGRQSGERQAGCPAPSDFPLPGNALDFFHQDHLRKREVCARISRLSELEAPDADEICDIMSFLTHELPPHLADEEQDLFPLLARRCRPEDEIEPVIARLAADHRRIRDRIPGILAVLKAADPGGKAFSDEHRARLHRFSTDLLQHLILEYAIVLPFARLRLNRRDMGLLQKGMLRRRGLDRLLEACDAG</sequence>
<dbReference type="CDD" id="cd12108">
    <property type="entry name" value="Hr-like"/>
    <property type="match status" value="1"/>
</dbReference>
<dbReference type="Proteomes" id="UP000617355">
    <property type="component" value="Unassembled WGS sequence"/>
</dbReference>
<evidence type="ECO:0000259" key="1">
    <source>
        <dbReference type="Pfam" id="PF01814"/>
    </source>
</evidence>